<name>A0A1R1XCS9_9FUNG</name>
<reference evidence="1 2" key="1">
    <citation type="submission" date="2017-01" db="EMBL/GenBank/DDBJ databases">
        <authorList>
            <person name="Mah S.A."/>
            <person name="Swanson W.J."/>
            <person name="Moy G.W."/>
            <person name="Vacquier V.D."/>
        </authorList>
    </citation>
    <scope>NUCLEOTIDE SEQUENCE [LARGE SCALE GENOMIC DNA]</scope>
    <source>
        <strain evidence="1 2">GSMNP</strain>
    </source>
</reference>
<dbReference type="Proteomes" id="UP000187283">
    <property type="component" value="Unassembled WGS sequence"/>
</dbReference>
<evidence type="ECO:0000313" key="2">
    <source>
        <dbReference type="Proteomes" id="UP000187283"/>
    </source>
</evidence>
<evidence type="ECO:0000313" key="1">
    <source>
        <dbReference type="EMBL" id="OMJ12432.1"/>
    </source>
</evidence>
<dbReference type="AlphaFoldDB" id="A0A1R1XCS9"/>
<organism evidence="1 2">
    <name type="scientific">Smittium culicis</name>
    <dbReference type="NCBI Taxonomy" id="133412"/>
    <lineage>
        <taxon>Eukaryota</taxon>
        <taxon>Fungi</taxon>
        <taxon>Fungi incertae sedis</taxon>
        <taxon>Zoopagomycota</taxon>
        <taxon>Kickxellomycotina</taxon>
        <taxon>Harpellomycetes</taxon>
        <taxon>Harpellales</taxon>
        <taxon>Legeriomycetaceae</taxon>
        <taxon>Smittium</taxon>
    </lineage>
</organism>
<dbReference type="EMBL" id="LSSN01003963">
    <property type="protein sequence ID" value="OMJ12432.1"/>
    <property type="molecule type" value="Genomic_DNA"/>
</dbReference>
<protein>
    <submittedName>
        <fullName evidence="1">Uncharacterized protein</fullName>
    </submittedName>
</protein>
<gene>
    <name evidence="1" type="ORF">AYI70_g9128</name>
</gene>
<sequence length="97" mass="10503">MGVFDQKACETILSADTPELAANFAPIALPLGIGVSGPRRSGTTVVACSSKGWDTERDIRSWKYVADFHIGLTKVIFIRSLRTFCTVCAIRFQGGHA</sequence>
<comment type="caution">
    <text evidence="1">The sequence shown here is derived from an EMBL/GenBank/DDBJ whole genome shotgun (WGS) entry which is preliminary data.</text>
</comment>
<proteinExistence type="predicted"/>
<keyword evidence="2" id="KW-1185">Reference proteome</keyword>
<accession>A0A1R1XCS9</accession>